<dbReference type="AlphaFoldDB" id="A0A4C1TKD1"/>
<evidence type="ECO:0000313" key="1">
    <source>
        <dbReference type="EMBL" id="GBP14514.1"/>
    </source>
</evidence>
<dbReference type="Proteomes" id="UP000299102">
    <property type="component" value="Unassembled WGS sequence"/>
</dbReference>
<comment type="caution">
    <text evidence="1">The sequence shown here is derived from an EMBL/GenBank/DDBJ whole genome shotgun (WGS) entry which is preliminary data.</text>
</comment>
<name>A0A4C1TKD1_EUMVA</name>
<dbReference type="EMBL" id="BGZK01000064">
    <property type="protein sequence ID" value="GBP14514.1"/>
    <property type="molecule type" value="Genomic_DNA"/>
</dbReference>
<evidence type="ECO:0000313" key="2">
    <source>
        <dbReference type="Proteomes" id="UP000299102"/>
    </source>
</evidence>
<reference evidence="1 2" key="1">
    <citation type="journal article" date="2019" name="Commun. Biol.">
        <title>The bagworm genome reveals a unique fibroin gene that provides high tensile strength.</title>
        <authorList>
            <person name="Kono N."/>
            <person name="Nakamura H."/>
            <person name="Ohtoshi R."/>
            <person name="Tomita M."/>
            <person name="Numata K."/>
            <person name="Arakawa K."/>
        </authorList>
    </citation>
    <scope>NUCLEOTIDE SEQUENCE [LARGE SCALE GENOMIC DNA]</scope>
</reference>
<sequence length="116" mass="13311">MALQGQPSLKFLSSKIHRQYLELEELKETSINIIAESFRVLRFIITEQRRRRPEFQLFSYIGQEANQPVSNAAWHGVASAAGVDSATNEFRSFCSRGAFEMHRESIFTCVMQCTSF</sequence>
<organism evidence="1 2">
    <name type="scientific">Eumeta variegata</name>
    <name type="common">Bagworm moth</name>
    <name type="synonym">Eumeta japonica</name>
    <dbReference type="NCBI Taxonomy" id="151549"/>
    <lineage>
        <taxon>Eukaryota</taxon>
        <taxon>Metazoa</taxon>
        <taxon>Ecdysozoa</taxon>
        <taxon>Arthropoda</taxon>
        <taxon>Hexapoda</taxon>
        <taxon>Insecta</taxon>
        <taxon>Pterygota</taxon>
        <taxon>Neoptera</taxon>
        <taxon>Endopterygota</taxon>
        <taxon>Lepidoptera</taxon>
        <taxon>Glossata</taxon>
        <taxon>Ditrysia</taxon>
        <taxon>Tineoidea</taxon>
        <taxon>Psychidae</taxon>
        <taxon>Oiketicinae</taxon>
        <taxon>Eumeta</taxon>
    </lineage>
</organism>
<gene>
    <name evidence="1" type="ORF">EVAR_7788_1</name>
</gene>
<protein>
    <submittedName>
        <fullName evidence="1">Uncharacterized protein</fullName>
    </submittedName>
</protein>
<proteinExistence type="predicted"/>
<accession>A0A4C1TKD1</accession>
<keyword evidence="2" id="KW-1185">Reference proteome</keyword>